<evidence type="ECO:0000256" key="3">
    <source>
        <dbReference type="ARBA" id="ARBA00006924"/>
    </source>
</evidence>
<dbReference type="Gene3D" id="3.30.1600.10">
    <property type="entry name" value="SIR2/SIRT2 'Small Domain"/>
    <property type="match status" value="1"/>
</dbReference>
<sequence>MTKNLLKSHPPCSLTTHSLGISPQLHISPNLPIFQPFMSNSKIGQPNMSSATLNGVGSVTKSPASKIIDLVSDDEDSENDVLQGVSRDTSRVMPHHQNAVPQELEAALSANESSAEDELGDYEGEDDDDDDDDDDSLFEDLIDGLTDESLYDNHSDSEQCTREEAQNYRRDLRRLGPREFCRVTVESGTVTAKKLLTAFAVRPPSHLDGQPDDAYYQLLSYALRRELMKRLKLPDYNTVDDAIDLIKNAKKIIVLTGAGISTSLGIPDFRSANGLYAQLEHTGLSDPQDVFNIDLFREDPTIFFRIAKNILPSVVRFSPTHQFIKVLQDKGKLLTNYTQNIDGIESAAGILPEKIIQCHGSFATATCQHCGNQVKGNEIFPEIKAGNIPRCKECVLPPPPTQTLKRKRSSNGGSKKRRRPNDDDENEADDIPQSGIMKPDITFFGEQLPDTFSDRLSKHDKDQVDLVITIGTSLKVAPVSEVVPYLPSNVPQIQINRDPVNHLDFDIDLLGECDVVVSKLCKALGWNLEHEMIPKNQEIEVTTVPGFPNRHQFKQTHPAPARAPLPEIETE</sequence>
<evidence type="ECO:0000256" key="9">
    <source>
        <dbReference type="ARBA" id="ARBA00023027"/>
    </source>
</evidence>
<feature type="binding site" evidence="12">
    <location>
        <position position="370"/>
    </location>
    <ligand>
        <name>Zn(2+)</name>
        <dbReference type="ChEBI" id="CHEBI:29105"/>
    </ligand>
</feature>
<evidence type="ECO:0000256" key="2">
    <source>
        <dbReference type="ARBA" id="ARBA00004123"/>
    </source>
</evidence>
<feature type="region of interest" description="Disordered" evidence="13">
    <location>
        <begin position="108"/>
        <end position="138"/>
    </location>
</feature>
<comment type="caution">
    <text evidence="15">The sequence shown here is derived from an EMBL/GenBank/DDBJ whole genome shotgun (WGS) entry which is preliminary data.</text>
</comment>
<keyword evidence="11" id="KW-0539">Nucleus</keyword>
<dbReference type="InterPro" id="IPR026590">
    <property type="entry name" value="Ssirtuin_cat_dom"/>
</dbReference>
<feature type="compositionally biased region" description="Acidic residues" evidence="13">
    <location>
        <begin position="114"/>
        <end position="138"/>
    </location>
</feature>
<feature type="compositionally biased region" description="Basic residues" evidence="13">
    <location>
        <begin position="404"/>
        <end position="419"/>
    </location>
</feature>
<dbReference type="InterPro" id="IPR003000">
    <property type="entry name" value="Sirtuin"/>
</dbReference>
<gene>
    <name evidence="15" type="ORF">OCU04_010162</name>
</gene>
<proteinExistence type="inferred from homology"/>
<evidence type="ECO:0000313" key="16">
    <source>
        <dbReference type="Proteomes" id="UP001152300"/>
    </source>
</evidence>
<feature type="domain" description="Deacetylase sirtuin-type" evidence="14">
    <location>
        <begin position="232"/>
        <end position="527"/>
    </location>
</feature>
<feature type="binding site" evidence="12">
    <location>
        <position position="391"/>
    </location>
    <ligand>
        <name>Zn(2+)</name>
        <dbReference type="ChEBI" id="CHEBI:29105"/>
    </ligand>
</feature>
<evidence type="ECO:0000256" key="7">
    <source>
        <dbReference type="ARBA" id="ARBA00022833"/>
    </source>
</evidence>
<keyword evidence="8" id="KW-0805">Transcription regulation</keyword>
<dbReference type="PANTHER" id="PTHR11085">
    <property type="entry name" value="NAD-DEPENDENT PROTEIN DEACYLASE SIRTUIN-5, MITOCHONDRIAL-RELATED"/>
    <property type="match status" value="1"/>
</dbReference>
<evidence type="ECO:0000256" key="10">
    <source>
        <dbReference type="ARBA" id="ARBA00023163"/>
    </source>
</evidence>
<keyword evidence="9" id="KW-0520">NAD</keyword>
<dbReference type="GO" id="GO:0046970">
    <property type="term" value="F:histone H4K16 deacetylase activity, NAD-dependent"/>
    <property type="evidence" value="ECO:0007669"/>
    <property type="project" value="TreeGrafter"/>
</dbReference>
<comment type="subcellular location">
    <subcellularLocation>
        <location evidence="2">Nucleus</location>
    </subcellularLocation>
</comment>
<reference evidence="15" key="1">
    <citation type="submission" date="2022-11" db="EMBL/GenBank/DDBJ databases">
        <title>Genome Resource of Sclerotinia nivalis Strain SnTB1, a Plant Pathogen Isolated from American Ginseng.</title>
        <authorList>
            <person name="Fan S."/>
        </authorList>
    </citation>
    <scope>NUCLEOTIDE SEQUENCE</scope>
    <source>
        <strain evidence="15">SnTB1</strain>
    </source>
</reference>
<keyword evidence="5" id="KW-0808">Transferase</keyword>
<keyword evidence="7 12" id="KW-0862">Zinc</keyword>
<dbReference type="InterPro" id="IPR029035">
    <property type="entry name" value="DHS-like_NAD/FAD-binding_dom"/>
</dbReference>
<evidence type="ECO:0000259" key="14">
    <source>
        <dbReference type="PROSITE" id="PS50305"/>
    </source>
</evidence>
<evidence type="ECO:0000256" key="6">
    <source>
        <dbReference type="ARBA" id="ARBA00022723"/>
    </source>
</evidence>
<dbReference type="Pfam" id="PF04574">
    <property type="entry name" value="DUF592"/>
    <property type="match status" value="1"/>
</dbReference>
<dbReference type="PROSITE" id="PS50305">
    <property type="entry name" value="SIRTUIN"/>
    <property type="match status" value="1"/>
</dbReference>
<dbReference type="Proteomes" id="UP001152300">
    <property type="component" value="Unassembled WGS sequence"/>
</dbReference>
<dbReference type="SUPFAM" id="SSF52467">
    <property type="entry name" value="DHS-like NAD/FAD-binding domain"/>
    <property type="match status" value="1"/>
</dbReference>
<feature type="region of interest" description="Disordered" evidence="13">
    <location>
        <begin position="395"/>
        <end position="437"/>
    </location>
</feature>
<dbReference type="InterPro" id="IPR026591">
    <property type="entry name" value="Sirtuin_cat_small_dom_sf"/>
</dbReference>
<dbReference type="EMBL" id="JAPEIS010000012">
    <property type="protein sequence ID" value="KAJ8061088.1"/>
    <property type="molecule type" value="Genomic_DNA"/>
</dbReference>
<evidence type="ECO:0000256" key="11">
    <source>
        <dbReference type="ARBA" id="ARBA00023242"/>
    </source>
</evidence>
<feature type="active site" description="Proton acceptor" evidence="12">
    <location>
        <position position="359"/>
    </location>
</feature>
<name>A0A9X0AF70_9HELO</name>
<dbReference type="InterPro" id="IPR007654">
    <property type="entry name" value="NAD-dep_histone_deAcase_SIR2_N"/>
</dbReference>
<evidence type="ECO:0000256" key="1">
    <source>
        <dbReference type="ARBA" id="ARBA00001947"/>
    </source>
</evidence>
<keyword evidence="6 12" id="KW-0479">Metal-binding</keyword>
<feature type="binding site" evidence="12">
    <location>
        <position position="394"/>
    </location>
    <ligand>
        <name>Zn(2+)</name>
        <dbReference type="ChEBI" id="CHEBI:29105"/>
    </ligand>
</feature>
<evidence type="ECO:0000256" key="13">
    <source>
        <dbReference type="SAM" id="MobiDB-lite"/>
    </source>
</evidence>
<dbReference type="GO" id="GO:0046872">
    <property type="term" value="F:metal ion binding"/>
    <property type="evidence" value="ECO:0007669"/>
    <property type="project" value="UniProtKB-KW"/>
</dbReference>
<comment type="similarity">
    <text evidence="3">Belongs to the sirtuin family. Class I subfamily.</text>
</comment>
<evidence type="ECO:0000313" key="15">
    <source>
        <dbReference type="EMBL" id="KAJ8061088.1"/>
    </source>
</evidence>
<dbReference type="GO" id="GO:0005634">
    <property type="term" value="C:nucleus"/>
    <property type="evidence" value="ECO:0007669"/>
    <property type="project" value="UniProtKB-SubCell"/>
</dbReference>
<feature type="region of interest" description="Disordered" evidence="13">
    <location>
        <begin position="548"/>
        <end position="571"/>
    </location>
</feature>
<evidence type="ECO:0000256" key="8">
    <source>
        <dbReference type="ARBA" id="ARBA00023015"/>
    </source>
</evidence>
<accession>A0A9X0AF70</accession>
<evidence type="ECO:0000256" key="4">
    <source>
        <dbReference type="ARBA" id="ARBA00022491"/>
    </source>
</evidence>
<dbReference type="InterPro" id="IPR050134">
    <property type="entry name" value="NAD-dep_sirtuin_deacylases"/>
</dbReference>
<keyword evidence="16" id="KW-1185">Reference proteome</keyword>
<keyword evidence="4" id="KW-0678">Repressor</keyword>
<dbReference type="GO" id="GO:0070403">
    <property type="term" value="F:NAD+ binding"/>
    <property type="evidence" value="ECO:0007669"/>
    <property type="project" value="InterPro"/>
</dbReference>
<dbReference type="AlphaFoldDB" id="A0A9X0AF70"/>
<protein>
    <recommendedName>
        <fullName evidence="14">Deacetylase sirtuin-type domain-containing protein</fullName>
    </recommendedName>
</protein>
<dbReference type="Gene3D" id="3.40.50.1220">
    <property type="entry name" value="TPP-binding domain"/>
    <property type="match status" value="1"/>
</dbReference>
<evidence type="ECO:0000256" key="12">
    <source>
        <dbReference type="PROSITE-ProRule" id="PRU00236"/>
    </source>
</evidence>
<organism evidence="15 16">
    <name type="scientific">Sclerotinia nivalis</name>
    <dbReference type="NCBI Taxonomy" id="352851"/>
    <lineage>
        <taxon>Eukaryota</taxon>
        <taxon>Fungi</taxon>
        <taxon>Dikarya</taxon>
        <taxon>Ascomycota</taxon>
        <taxon>Pezizomycotina</taxon>
        <taxon>Leotiomycetes</taxon>
        <taxon>Helotiales</taxon>
        <taxon>Sclerotiniaceae</taxon>
        <taxon>Sclerotinia</taxon>
    </lineage>
</organism>
<evidence type="ECO:0000256" key="5">
    <source>
        <dbReference type="ARBA" id="ARBA00022679"/>
    </source>
</evidence>
<comment type="cofactor">
    <cofactor evidence="1">
        <name>Zn(2+)</name>
        <dbReference type="ChEBI" id="CHEBI:29105"/>
    </cofactor>
</comment>
<dbReference type="PANTHER" id="PTHR11085:SF9">
    <property type="entry name" value="NAD-DEPENDENT PROTEIN DEACETYLASE SIRTUIN-1"/>
    <property type="match status" value="1"/>
</dbReference>
<feature type="binding site" evidence="12">
    <location>
        <position position="367"/>
    </location>
    <ligand>
        <name>Zn(2+)</name>
        <dbReference type="ChEBI" id="CHEBI:29105"/>
    </ligand>
</feature>
<keyword evidence="10" id="KW-0804">Transcription</keyword>
<dbReference type="Pfam" id="PF02146">
    <property type="entry name" value="SIR2"/>
    <property type="match status" value="1"/>
</dbReference>